<dbReference type="Proteomes" id="UP000050465">
    <property type="component" value="Unassembled WGS sequence"/>
</dbReference>
<feature type="transmembrane region" description="Helical" evidence="1">
    <location>
        <begin position="20"/>
        <end position="39"/>
    </location>
</feature>
<accession>A0A0P7ZFA7</accession>
<name>A0A0P7ZFA7_9CYAN</name>
<dbReference type="AlphaFoldDB" id="A0A0P7ZFA7"/>
<reference evidence="2 3" key="1">
    <citation type="submission" date="2015-09" db="EMBL/GenBank/DDBJ databases">
        <title>Identification and resolution of microdiversity through metagenomic sequencing of parallel consortia.</title>
        <authorList>
            <person name="Nelson W.C."/>
            <person name="Romine M.F."/>
            <person name="Lindemann S.R."/>
        </authorList>
    </citation>
    <scope>NUCLEOTIDE SEQUENCE [LARGE SCALE GENOMIC DNA]</scope>
    <source>
        <strain evidence="2">Ana</strain>
    </source>
</reference>
<dbReference type="EMBL" id="LJZR01000035">
    <property type="protein sequence ID" value="KPQ33276.1"/>
    <property type="molecule type" value="Genomic_DNA"/>
</dbReference>
<comment type="caution">
    <text evidence="2">The sequence shown here is derived from an EMBL/GenBank/DDBJ whole genome shotgun (WGS) entry which is preliminary data.</text>
</comment>
<evidence type="ECO:0000256" key="1">
    <source>
        <dbReference type="SAM" id="Phobius"/>
    </source>
</evidence>
<keyword evidence="1" id="KW-0812">Transmembrane</keyword>
<gene>
    <name evidence="2" type="ORF">HLUCCA11_19165</name>
</gene>
<keyword evidence="1" id="KW-0472">Membrane</keyword>
<proteinExistence type="predicted"/>
<organism evidence="2 3">
    <name type="scientific">Phormidesmis priestleyi Ana</name>
    <dbReference type="NCBI Taxonomy" id="1666911"/>
    <lineage>
        <taxon>Bacteria</taxon>
        <taxon>Bacillati</taxon>
        <taxon>Cyanobacteriota</taxon>
        <taxon>Cyanophyceae</taxon>
        <taxon>Leptolyngbyales</taxon>
        <taxon>Leptolyngbyaceae</taxon>
        <taxon>Phormidesmis</taxon>
    </lineage>
</organism>
<dbReference type="PATRIC" id="fig|1666911.3.peg.2042"/>
<keyword evidence="1" id="KW-1133">Transmembrane helix</keyword>
<sequence>MQSFREPPSNALPELSITLPLAMNLSLSLTTLPFLMLLITSQVASHASVELGKASEELFRGDRLPIQPLINDN</sequence>
<protein>
    <submittedName>
        <fullName evidence="2">Uncharacterized protein</fullName>
    </submittedName>
</protein>
<evidence type="ECO:0000313" key="2">
    <source>
        <dbReference type="EMBL" id="KPQ33276.1"/>
    </source>
</evidence>
<evidence type="ECO:0000313" key="3">
    <source>
        <dbReference type="Proteomes" id="UP000050465"/>
    </source>
</evidence>